<protein>
    <submittedName>
        <fullName evidence="1">Uncharacterized protein</fullName>
    </submittedName>
</protein>
<evidence type="ECO:0000313" key="1">
    <source>
        <dbReference type="EMBL" id="CAI0643848.1"/>
    </source>
</evidence>
<evidence type="ECO:0000313" key="2">
    <source>
        <dbReference type="Proteomes" id="UP001152533"/>
    </source>
</evidence>
<comment type="caution">
    <text evidence="1">The sequence shown here is derived from an EMBL/GenBank/DDBJ whole genome shotgun (WGS) entry which is preliminary data.</text>
</comment>
<gene>
    <name evidence="1" type="ORF">CGXH109_LOCUS29431</name>
</gene>
<accession>A0A9W4RM40</accession>
<dbReference type="AlphaFoldDB" id="A0A9W4RM40"/>
<dbReference type="EMBL" id="CAMGZC010000129">
    <property type="protein sequence ID" value="CAI0643848.1"/>
    <property type="molecule type" value="Genomic_DNA"/>
</dbReference>
<sequence>MAFAWRAFRRTTRRSGTIARAFKRVATRRDSLSRLCLGGIEGAVGSVAGEALSTVAGAQSAMANGNTSNAVKSSTSSGAIECAVQTEASLQAMVKTVRPSSEDHQVQVPLAQAQT</sequence>
<organism evidence="1 2">
    <name type="scientific">Colletotrichum noveboracense</name>
    <dbReference type="NCBI Taxonomy" id="2664923"/>
    <lineage>
        <taxon>Eukaryota</taxon>
        <taxon>Fungi</taxon>
        <taxon>Dikarya</taxon>
        <taxon>Ascomycota</taxon>
        <taxon>Pezizomycotina</taxon>
        <taxon>Sordariomycetes</taxon>
        <taxon>Hypocreomycetidae</taxon>
        <taxon>Glomerellales</taxon>
        <taxon>Glomerellaceae</taxon>
        <taxon>Colletotrichum</taxon>
        <taxon>Colletotrichum gloeosporioides species complex</taxon>
    </lineage>
</organism>
<keyword evidence="2" id="KW-1185">Reference proteome</keyword>
<proteinExistence type="predicted"/>
<name>A0A9W4RM40_9PEZI</name>
<reference evidence="1" key="1">
    <citation type="submission" date="2022-08" db="EMBL/GenBank/DDBJ databases">
        <authorList>
            <person name="Giroux E."/>
            <person name="Giroux E."/>
        </authorList>
    </citation>
    <scope>NUCLEOTIDE SEQUENCE</scope>
    <source>
        <strain evidence="1">H1091258</strain>
    </source>
</reference>
<dbReference type="Proteomes" id="UP001152533">
    <property type="component" value="Unassembled WGS sequence"/>
</dbReference>